<organism evidence="1">
    <name type="scientific">marine metagenome</name>
    <dbReference type="NCBI Taxonomy" id="408172"/>
    <lineage>
        <taxon>unclassified sequences</taxon>
        <taxon>metagenomes</taxon>
        <taxon>ecological metagenomes</taxon>
    </lineage>
</organism>
<protein>
    <submittedName>
        <fullName evidence="1">Uncharacterized protein</fullName>
    </submittedName>
</protein>
<gene>
    <name evidence="1" type="ORF">METZ01_LOCUS276014</name>
</gene>
<sequence length="419" mass="42089">NIGSASDTDAIAISSGGAVTFSQTPIFSSDITLTDDLYLDSDASVIHLGDNGDVTLTHVHDTGVLINSSMQFQFGDAGTYIHQSADGVLDLVSDTELELNATTIDINGNVEISGTQAQVGVATFTARDVHSGGITIADAGQIGSASDLDAIAISSAGLVTFSQEVQAEGGVQLSDNDKLMVGTGDDMQLYHDASNSYITNAVGALKIATETSGIAVTIGHGTSEVTIGDNLTVTGNLTVSGTQTVVDTVTMNAANAIILEGATADAHETTLTLVDPTADRTITFPNETGTVHTSGGTTTHTAILLPDAGTVGSASSTSAITIASTGIVTFVDDILIKDAGTIGSASDPNAIGISSGGVVSVTATTASSSVTTGALTVAGGMSTQADLYVGDLISAAGDIYLAGTSKELRFYEGANYVGF</sequence>
<evidence type="ECO:0000313" key="1">
    <source>
        <dbReference type="EMBL" id="SVC23160.1"/>
    </source>
</evidence>
<name>A0A382KF56_9ZZZZ</name>
<accession>A0A382KF56</accession>
<dbReference type="AlphaFoldDB" id="A0A382KF56"/>
<proteinExistence type="predicted"/>
<dbReference type="EMBL" id="UINC01080326">
    <property type="protein sequence ID" value="SVC23160.1"/>
    <property type="molecule type" value="Genomic_DNA"/>
</dbReference>
<reference evidence="1" key="1">
    <citation type="submission" date="2018-05" db="EMBL/GenBank/DDBJ databases">
        <authorList>
            <person name="Lanie J.A."/>
            <person name="Ng W.-L."/>
            <person name="Kazmierczak K.M."/>
            <person name="Andrzejewski T.M."/>
            <person name="Davidsen T.M."/>
            <person name="Wayne K.J."/>
            <person name="Tettelin H."/>
            <person name="Glass J.I."/>
            <person name="Rusch D."/>
            <person name="Podicherti R."/>
            <person name="Tsui H.-C.T."/>
            <person name="Winkler M.E."/>
        </authorList>
    </citation>
    <scope>NUCLEOTIDE SEQUENCE</scope>
</reference>
<feature type="non-terminal residue" evidence="1">
    <location>
        <position position="419"/>
    </location>
</feature>
<feature type="non-terminal residue" evidence="1">
    <location>
        <position position="1"/>
    </location>
</feature>